<proteinExistence type="predicted"/>
<keyword evidence="2" id="KW-1185">Reference proteome</keyword>
<protein>
    <submittedName>
        <fullName evidence="1">Uncharacterized protein</fullName>
    </submittedName>
</protein>
<reference evidence="1 2" key="1">
    <citation type="journal article" date="2019" name="Environ. Microbiol.">
        <title>At the nexus of three kingdoms: the genome of the mycorrhizal fungus Gigaspora margarita provides insights into plant, endobacterial and fungal interactions.</title>
        <authorList>
            <person name="Venice F."/>
            <person name="Ghignone S."/>
            <person name="Salvioli di Fossalunga A."/>
            <person name="Amselem J."/>
            <person name="Novero M."/>
            <person name="Xianan X."/>
            <person name="Sedzielewska Toro K."/>
            <person name="Morin E."/>
            <person name="Lipzen A."/>
            <person name="Grigoriev I.V."/>
            <person name="Henrissat B."/>
            <person name="Martin F.M."/>
            <person name="Bonfante P."/>
        </authorList>
    </citation>
    <scope>NUCLEOTIDE SEQUENCE [LARGE SCALE GENOMIC DNA]</scope>
    <source>
        <strain evidence="1 2">BEG34</strain>
    </source>
</reference>
<organism evidence="1 2">
    <name type="scientific">Gigaspora margarita</name>
    <dbReference type="NCBI Taxonomy" id="4874"/>
    <lineage>
        <taxon>Eukaryota</taxon>
        <taxon>Fungi</taxon>
        <taxon>Fungi incertae sedis</taxon>
        <taxon>Mucoromycota</taxon>
        <taxon>Glomeromycotina</taxon>
        <taxon>Glomeromycetes</taxon>
        <taxon>Diversisporales</taxon>
        <taxon>Gigasporaceae</taxon>
        <taxon>Gigaspora</taxon>
    </lineage>
</organism>
<dbReference type="EMBL" id="WTPW01000387">
    <property type="protein sequence ID" value="KAF0516443.1"/>
    <property type="molecule type" value="Genomic_DNA"/>
</dbReference>
<dbReference type="Proteomes" id="UP000439903">
    <property type="component" value="Unassembled WGS sequence"/>
</dbReference>
<accession>A0A8H4ANJ3</accession>
<sequence>MSFRPVNDEEIKKVRFLGFRPTNDEKIKKDYIFFLGSVAKKDFVEGFKKIVEAAESGLPGAKKLDKEARSPCRR</sequence>
<name>A0A8H4ANJ3_GIGMA</name>
<dbReference type="AlphaFoldDB" id="A0A8H4ANJ3"/>
<evidence type="ECO:0000313" key="2">
    <source>
        <dbReference type="Proteomes" id="UP000439903"/>
    </source>
</evidence>
<evidence type="ECO:0000313" key="1">
    <source>
        <dbReference type="EMBL" id="KAF0516443.1"/>
    </source>
</evidence>
<gene>
    <name evidence="1" type="ORF">F8M41_017107</name>
</gene>
<comment type="caution">
    <text evidence="1">The sequence shown here is derived from an EMBL/GenBank/DDBJ whole genome shotgun (WGS) entry which is preliminary data.</text>
</comment>